<feature type="transmembrane region" description="Helical" evidence="11">
    <location>
        <begin position="168"/>
        <end position="189"/>
    </location>
</feature>
<evidence type="ECO:0000256" key="4">
    <source>
        <dbReference type="ARBA" id="ARBA00022989"/>
    </source>
</evidence>
<dbReference type="AlphaFoldDB" id="A0A0K0PUL2"/>
<dbReference type="InterPro" id="IPR000405">
    <property type="entry name" value="Galanin_rcpt"/>
</dbReference>
<dbReference type="PRINTS" id="PR00237">
    <property type="entry name" value="GPCRRHODOPSN"/>
</dbReference>
<keyword evidence="2" id="KW-1003">Cell membrane</keyword>
<sequence>MQVEIYHNDTLPPPYTVVGTNESYFNYTDDFGYESDENEERFLFALWIVVTPILFGFIFIVGIAGNSLVVYVILAKPQMRSVTNLLLLNLAIADISFLLICIPFTAYKYVALGWTFGDVLCKTVKYFLYVTAYVTIYTLVAISVLRYLTIVWNTSTRQLRTKKNITRLILVIWLVILIVNAPVLAIHQVKSSFGYTYCGLEDKSVGPLFISFFVCSYVLPLFVICFLYLLIVWHLHKSKKLSSIKQERGNNRTTHVARVIFTVVLVFGTSWLPLHINSLVAKYGSLPRGSWYEVFRVLWNCLAYGNSCANPFIYNYVSAEFKRAFKETICCYRNALRRNGDLEEATRTELTRIVNGTNV</sequence>
<evidence type="ECO:0000256" key="9">
    <source>
        <dbReference type="ARBA" id="ARBA00023180"/>
    </source>
</evidence>
<dbReference type="GO" id="GO:0004930">
    <property type="term" value="F:G protein-coupled receptor activity"/>
    <property type="evidence" value="ECO:0007669"/>
    <property type="project" value="UniProtKB-KW"/>
</dbReference>
<dbReference type="PROSITE" id="PS50262">
    <property type="entry name" value="G_PROTEIN_RECEP_F1_2"/>
    <property type="match status" value="1"/>
</dbReference>
<dbReference type="PANTHER" id="PTHR45695">
    <property type="entry name" value="LEUCOKININ RECEPTOR-RELATED"/>
    <property type="match status" value="1"/>
</dbReference>
<dbReference type="SUPFAM" id="SSF81321">
    <property type="entry name" value="Family A G protein-coupled receptor-like"/>
    <property type="match status" value="1"/>
</dbReference>
<evidence type="ECO:0000256" key="7">
    <source>
        <dbReference type="ARBA" id="ARBA00023157"/>
    </source>
</evidence>
<evidence type="ECO:0000256" key="10">
    <source>
        <dbReference type="ARBA" id="ARBA00023224"/>
    </source>
</evidence>
<dbReference type="SMART" id="SM01381">
    <property type="entry name" value="7TM_GPCR_Srsx"/>
    <property type="match status" value="1"/>
</dbReference>
<dbReference type="GO" id="GO:0005886">
    <property type="term" value="C:plasma membrane"/>
    <property type="evidence" value="ECO:0007669"/>
    <property type="project" value="UniProtKB-SubCell"/>
</dbReference>
<accession>A0A0K0PUL2</accession>
<feature type="transmembrane region" description="Helical" evidence="11">
    <location>
        <begin position="209"/>
        <end position="235"/>
    </location>
</feature>
<evidence type="ECO:0000256" key="11">
    <source>
        <dbReference type="SAM" id="Phobius"/>
    </source>
</evidence>
<dbReference type="Pfam" id="PF00001">
    <property type="entry name" value="7tm_1"/>
    <property type="match status" value="1"/>
</dbReference>
<comment type="subcellular location">
    <subcellularLocation>
        <location evidence="1">Cell membrane</location>
        <topology evidence="1">Multi-pass membrane protein</topology>
    </subcellularLocation>
</comment>
<dbReference type="PANTHER" id="PTHR45695:SF23">
    <property type="entry name" value="GALANIN-LIKE G-PROTEIN COUPLED RECEPTOR NPR-9"/>
    <property type="match status" value="1"/>
</dbReference>
<keyword evidence="4 11" id="KW-1133">Transmembrane helix</keyword>
<protein>
    <submittedName>
        <fullName evidence="13">DH31-like receptor 2</fullName>
    </submittedName>
</protein>
<keyword evidence="5" id="KW-0297">G-protein coupled receptor</keyword>
<keyword evidence="6 11" id="KW-0472">Membrane</keyword>
<proteinExistence type="evidence at transcript level"/>
<dbReference type="InterPro" id="IPR000276">
    <property type="entry name" value="GPCR_Rhodpsn"/>
</dbReference>
<dbReference type="EMBL" id="KP294016">
    <property type="protein sequence ID" value="AKQ63070.1"/>
    <property type="molecule type" value="mRNA"/>
</dbReference>
<keyword evidence="3 11" id="KW-0812">Transmembrane</keyword>
<keyword evidence="7" id="KW-1015">Disulfide bond</keyword>
<keyword evidence="10" id="KW-0807">Transducer</keyword>
<reference evidence="13" key="1">
    <citation type="journal article" date="2015" name="Cell Rep.">
        <title>Large-Scale Combinatorial Deorphanization of Platynereis Neuropeptide GPCRs.</title>
        <authorList>
            <person name="Bauknecht P.M."/>
            <person name="Jekely G."/>
        </authorList>
    </citation>
    <scope>NUCLEOTIDE SEQUENCE</scope>
</reference>
<feature type="transmembrane region" description="Helical" evidence="11">
    <location>
        <begin position="44"/>
        <end position="74"/>
    </location>
</feature>
<dbReference type="InterPro" id="IPR017452">
    <property type="entry name" value="GPCR_Rhodpsn_7TM"/>
</dbReference>
<evidence type="ECO:0000256" key="2">
    <source>
        <dbReference type="ARBA" id="ARBA00022475"/>
    </source>
</evidence>
<evidence type="ECO:0000259" key="12">
    <source>
        <dbReference type="PROSITE" id="PS50262"/>
    </source>
</evidence>
<dbReference type="PRINTS" id="PR00663">
    <property type="entry name" value="GALANINR"/>
</dbReference>
<keyword evidence="9" id="KW-0325">Glycoprotein</keyword>
<evidence type="ECO:0000256" key="8">
    <source>
        <dbReference type="ARBA" id="ARBA00023170"/>
    </source>
</evidence>
<feature type="domain" description="G-protein coupled receptors family 1 profile" evidence="12">
    <location>
        <begin position="65"/>
        <end position="314"/>
    </location>
</feature>
<feature type="transmembrane region" description="Helical" evidence="11">
    <location>
        <begin position="126"/>
        <end position="148"/>
    </location>
</feature>
<feature type="transmembrane region" description="Helical" evidence="11">
    <location>
        <begin position="86"/>
        <end position="106"/>
    </location>
</feature>
<evidence type="ECO:0000256" key="3">
    <source>
        <dbReference type="ARBA" id="ARBA00022692"/>
    </source>
</evidence>
<feature type="transmembrane region" description="Helical" evidence="11">
    <location>
        <begin position="294"/>
        <end position="317"/>
    </location>
</feature>
<dbReference type="Gene3D" id="1.20.1070.10">
    <property type="entry name" value="Rhodopsin 7-helix transmembrane proteins"/>
    <property type="match status" value="1"/>
</dbReference>
<evidence type="ECO:0000256" key="6">
    <source>
        <dbReference type="ARBA" id="ARBA00023136"/>
    </source>
</evidence>
<name>A0A0K0PUL2_PLADU</name>
<feature type="transmembrane region" description="Helical" evidence="11">
    <location>
        <begin position="256"/>
        <end position="274"/>
    </location>
</feature>
<organism evidence="13">
    <name type="scientific">Platynereis dumerilii</name>
    <name type="common">Dumeril's clam worm</name>
    <dbReference type="NCBI Taxonomy" id="6359"/>
    <lineage>
        <taxon>Eukaryota</taxon>
        <taxon>Metazoa</taxon>
        <taxon>Spiralia</taxon>
        <taxon>Lophotrochozoa</taxon>
        <taxon>Annelida</taxon>
        <taxon>Polychaeta</taxon>
        <taxon>Errantia</taxon>
        <taxon>Phyllodocida</taxon>
        <taxon>Nereididae</taxon>
        <taxon>Platynereis</taxon>
    </lineage>
</organism>
<keyword evidence="8 13" id="KW-0675">Receptor</keyword>
<evidence type="ECO:0000256" key="5">
    <source>
        <dbReference type="ARBA" id="ARBA00023040"/>
    </source>
</evidence>
<evidence type="ECO:0000256" key="1">
    <source>
        <dbReference type="ARBA" id="ARBA00004651"/>
    </source>
</evidence>
<evidence type="ECO:0000313" key="13">
    <source>
        <dbReference type="EMBL" id="AKQ63070.1"/>
    </source>
</evidence>